<proteinExistence type="predicted"/>
<dbReference type="AlphaFoldDB" id="A0AAQ3N9D3"/>
<accession>A0AAQ3N9D3</accession>
<dbReference type="EMBL" id="CP144695">
    <property type="protein sequence ID" value="WVZ04671.1"/>
    <property type="molecule type" value="Genomic_DNA"/>
</dbReference>
<name>A0AAQ3N9D3_VIGMU</name>
<sequence length="139" mass="15176">MCLINIDSNTCVFFSESSIKNNISFKTEMARPWSIDHKFPLSKYRNTDSITRRIVVPSLAKLAILCRQTPDQKAGFLSSSIATINSPLSLTTVDHEGFLVLTSCKGEFSSSLAITSSTHVFSTPFSSSSVFSKLSLGIS</sequence>
<reference evidence="1 2" key="1">
    <citation type="journal article" date="2023" name="Life. Sci Alliance">
        <title>Evolutionary insights into 3D genome organization and epigenetic landscape of Vigna mungo.</title>
        <authorList>
            <person name="Junaid A."/>
            <person name="Singh B."/>
            <person name="Bhatia S."/>
        </authorList>
    </citation>
    <scope>NUCLEOTIDE SEQUENCE [LARGE SCALE GENOMIC DNA]</scope>
    <source>
        <strain evidence="1">Urdbean</strain>
    </source>
</reference>
<evidence type="ECO:0000313" key="1">
    <source>
        <dbReference type="EMBL" id="WVZ04671.1"/>
    </source>
</evidence>
<gene>
    <name evidence="1" type="ORF">V8G54_018017</name>
</gene>
<organism evidence="1 2">
    <name type="scientific">Vigna mungo</name>
    <name type="common">Black gram</name>
    <name type="synonym">Phaseolus mungo</name>
    <dbReference type="NCBI Taxonomy" id="3915"/>
    <lineage>
        <taxon>Eukaryota</taxon>
        <taxon>Viridiplantae</taxon>
        <taxon>Streptophyta</taxon>
        <taxon>Embryophyta</taxon>
        <taxon>Tracheophyta</taxon>
        <taxon>Spermatophyta</taxon>
        <taxon>Magnoliopsida</taxon>
        <taxon>eudicotyledons</taxon>
        <taxon>Gunneridae</taxon>
        <taxon>Pentapetalae</taxon>
        <taxon>rosids</taxon>
        <taxon>fabids</taxon>
        <taxon>Fabales</taxon>
        <taxon>Fabaceae</taxon>
        <taxon>Papilionoideae</taxon>
        <taxon>50 kb inversion clade</taxon>
        <taxon>NPAAA clade</taxon>
        <taxon>indigoferoid/millettioid clade</taxon>
        <taxon>Phaseoleae</taxon>
        <taxon>Vigna</taxon>
    </lineage>
</organism>
<dbReference type="Proteomes" id="UP001374535">
    <property type="component" value="Chromosome 6"/>
</dbReference>
<protein>
    <submittedName>
        <fullName evidence="1">Uncharacterized protein</fullName>
    </submittedName>
</protein>
<evidence type="ECO:0000313" key="2">
    <source>
        <dbReference type="Proteomes" id="UP001374535"/>
    </source>
</evidence>
<keyword evidence="2" id="KW-1185">Reference proteome</keyword>